<evidence type="ECO:0000256" key="3">
    <source>
        <dbReference type="ARBA" id="ARBA00023163"/>
    </source>
</evidence>
<dbReference type="SUPFAM" id="SSF46689">
    <property type="entry name" value="Homeodomain-like"/>
    <property type="match status" value="1"/>
</dbReference>
<dbReference type="InterPro" id="IPR001647">
    <property type="entry name" value="HTH_TetR"/>
</dbReference>
<dbReference type="RefSeq" id="WP_104518611.1">
    <property type="nucleotide sequence ID" value="NZ_NHRY01000086.1"/>
</dbReference>
<evidence type="ECO:0000313" key="6">
    <source>
        <dbReference type="EMBL" id="PPQ34847.1"/>
    </source>
</evidence>
<organism evidence="6 7">
    <name type="scientific">Rhodopila globiformis</name>
    <name type="common">Rhodopseudomonas globiformis</name>
    <dbReference type="NCBI Taxonomy" id="1071"/>
    <lineage>
        <taxon>Bacteria</taxon>
        <taxon>Pseudomonadati</taxon>
        <taxon>Pseudomonadota</taxon>
        <taxon>Alphaproteobacteria</taxon>
        <taxon>Acetobacterales</taxon>
        <taxon>Acetobacteraceae</taxon>
        <taxon>Rhodopila</taxon>
    </lineage>
</organism>
<name>A0A2S6NJD3_RHOGL</name>
<keyword evidence="2 4" id="KW-0238">DNA-binding</keyword>
<dbReference type="Proteomes" id="UP000239724">
    <property type="component" value="Unassembled WGS sequence"/>
</dbReference>
<comment type="caution">
    <text evidence="6">The sequence shown here is derived from an EMBL/GenBank/DDBJ whole genome shotgun (WGS) entry which is preliminary data.</text>
</comment>
<dbReference type="GO" id="GO:0000976">
    <property type="term" value="F:transcription cis-regulatory region binding"/>
    <property type="evidence" value="ECO:0007669"/>
    <property type="project" value="TreeGrafter"/>
</dbReference>
<reference evidence="6 7" key="1">
    <citation type="journal article" date="2018" name="Arch. Microbiol.">
        <title>New insights into the metabolic potential of the phototrophic purple bacterium Rhodopila globiformis DSM 161(T) from its draft genome sequence and evidence for a vanadium-dependent nitrogenase.</title>
        <authorList>
            <person name="Imhoff J.F."/>
            <person name="Rahn T."/>
            <person name="Kunzel S."/>
            <person name="Neulinger S.C."/>
        </authorList>
    </citation>
    <scope>NUCLEOTIDE SEQUENCE [LARGE SCALE GENOMIC DNA]</scope>
    <source>
        <strain evidence="6 7">DSM 161</strain>
    </source>
</reference>
<dbReference type="InterPro" id="IPR039536">
    <property type="entry name" value="TetR_C_Proteobacteria"/>
</dbReference>
<evidence type="ECO:0000313" key="7">
    <source>
        <dbReference type="Proteomes" id="UP000239724"/>
    </source>
</evidence>
<dbReference type="InterPro" id="IPR036271">
    <property type="entry name" value="Tet_transcr_reg_TetR-rel_C_sf"/>
</dbReference>
<evidence type="ECO:0000256" key="4">
    <source>
        <dbReference type="PROSITE-ProRule" id="PRU00335"/>
    </source>
</evidence>
<dbReference type="Pfam" id="PF00440">
    <property type="entry name" value="TetR_N"/>
    <property type="match status" value="1"/>
</dbReference>
<sequence length="215" mass="23262">MPHIPDPPRPGRPKDSTKHAAILAAAKQLFARQPFEQVTMEAVAAQATVSKMTVYSHFHDKETLFEAIVTSVADQMIGILSGSDLRDAPLRERLVAVGRDFLGVILAPGVCEMAHSLPATLRDNRPLALRFYNAGPGRVRRALAAMIAGAAERGDLAVDDPAFAADDLVSLWEGSRPAMIAFGLAEPVLPEEIRQRAERGTDIFLRAYRPDAGEG</sequence>
<keyword evidence="7" id="KW-1185">Reference proteome</keyword>
<feature type="DNA-binding region" description="H-T-H motif" evidence="4">
    <location>
        <begin position="39"/>
        <end position="58"/>
    </location>
</feature>
<dbReference type="PANTHER" id="PTHR30055:SF146">
    <property type="entry name" value="HTH-TYPE TRANSCRIPTIONAL DUAL REGULATOR CECR"/>
    <property type="match status" value="1"/>
</dbReference>
<dbReference type="Gene3D" id="1.10.357.10">
    <property type="entry name" value="Tetracycline Repressor, domain 2"/>
    <property type="match status" value="1"/>
</dbReference>
<dbReference type="FunFam" id="1.10.10.60:FF:000141">
    <property type="entry name" value="TetR family transcriptional regulator"/>
    <property type="match status" value="1"/>
</dbReference>
<dbReference type="Pfam" id="PF14246">
    <property type="entry name" value="TetR_C_7"/>
    <property type="match status" value="1"/>
</dbReference>
<dbReference type="PRINTS" id="PR00455">
    <property type="entry name" value="HTHTETR"/>
</dbReference>
<evidence type="ECO:0000256" key="1">
    <source>
        <dbReference type="ARBA" id="ARBA00023015"/>
    </source>
</evidence>
<dbReference type="EMBL" id="NHRY01000086">
    <property type="protein sequence ID" value="PPQ34847.1"/>
    <property type="molecule type" value="Genomic_DNA"/>
</dbReference>
<evidence type="ECO:0000256" key="2">
    <source>
        <dbReference type="ARBA" id="ARBA00023125"/>
    </source>
</evidence>
<dbReference type="Gene3D" id="1.10.10.60">
    <property type="entry name" value="Homeodomain-like"/>
    <property type="match status" value="1"/>
</dbReference>
<gene>
    <name evidence="6" type="ORF">CCS01_09490</name>
</gene>
<feature type="domain" description="HTH tetR-type" evidence="5">
    <location>
        <begin position="16"/>
        <end position="76"/>
    </location>
</feature>
<keyword evidence="3" id="KW-0804">Transcription</keyword>
<dbReference type="InterPro" id="IPR050109">
    <property type="entry name" value="HTH-type_TetR-like_transc_reg"/>
</dbReference>
<dbReference type="SUPFAM" id="SSF48498">
    <property type="entry name" value="Tetracyclin repressor-like, C-terminal domain"/>
    <property type="match status" value="1"/>
</dbReference>
<keyword evidence="1" id="KW-0805">Transcription regulation</keyword>
<dbReference type="AlphaFoldDB" id="A0A2S6NJD3"/>
<evidence type="ECO:0000259" key="5">
    <source>
        <dbReference type="PROSITE" id="PS50977"/>
    </source>
</evidence>
<dbReference type="GO" id="GO:0003700">
    <property type="term" value="F:DNA-binding transcription factor activity"/>
    <property type="evidence" value="ECO:0007669"/>
    <property type="project" value="TreeGrafter"/>
</dbReference>
<dbReference type="PANTHER" id="PTHR30055">
    <property type="entry name" value="HTH-TYPE TRANSCRIPTIONAL REGULATOR RUTR"/>
    <property type="match status" value="1"/>
</dbReference>
<accession>A0A2S6NJD3</accession>
<dbReference type="InterPro" id="IPR009057">
    <property type="entry name" value="Homeodomain-like_sf"/>
</dbReference>
<dbReference type="OrthoDB" id="9816431at2"/>
<dbReference type="PROSITE" id="PS50977">
    <property type="entry name" value="HTH_TETR_2"/>
    <property type="match status" value="1"/>
</dbReference>
<protein>
    <recommendedName>
        <fullName evidence="5">HTH tetR-type domain-containing protein</fullName>
    </recommendedName>
</protein>
<proteinExistence type="predicted"/>